<accession>A0A7X5C1P9</accession>
<dbReference type="InterPro" id="IPR036390">
    <property type="entry name" value="WH_DNA-bd_sf"/>
</dbReference>
<organism evidence="6 7">
    <name type="scientific">Paenibacillus sacheonensis</name>
    <dbReference type="NCBI Taxonomy" id="742054"/>
    <lineage>
        <taxon>Bacteria</taxon>
        <taxon>Bacillati</taxon>
        <taxon>Bacillota</taxon>
        <taxon>Bacilli</taxon>
        <taxon>Bacillales</taxon>
        <taxon>Paenibacillaceae</taxon>
        <taxon>Paenibacillus</taxon>
    </lineage>
</organism>
<dbReference type="Pfam" id="PF00126">
    <property type="entry name" value="HTH_1"/>
    <property type="match status" value="1"/>
</dbReference>
<dbReference type="CDD" id="cd05466">
    <property type="entry name" value="PBP2_LTTR_substrate"/>
    <property type="match status" value="1"/>
</dbReference>
<dbReference type="GO" id="GO:0005829">
    <property type="term" value="C:cytosol"/>
    <property type="evidence" value="ECO:0007669"/>
    <property type="project" value="TreeGrafter"/>
</dbReference>
<dbReference type="Proteomes" id="UP000558113">
    <property type="component" value="Unassembled WGS sequence"/>
</dbReference>
<protein>
    <submittedName>
        <fullName evidence="6">LysR family transcriptional regulator</fullName>
    </submittedName>
</protein>
<feature type="domain" description="HTH lysR-type" evidence="5">
    <location>
        <begin position="1"/>
        <end position="57"/>
    </location>
</feature>
<dbReference type="Gene3D" id="1.10.10.10">
    <property type="entry name" value="Winged helix-like DNA-binding domain superfamily/Winged helix DNA-binding domain"/>
    <property type="match status" value="1"/>
</dbReference>
<dbReference type="AlphaFoldDB" id="A0A7X5C1P9"/>
<evidence type="ECO:0000256" key="3">
    <source>
        <dbReference type="ARBA" id="ARBA00023125"/>
    </source>
</evidence>
<dbReference type="InterPro" id="IPR050950">
    <property type="entry name" value="HTH-type_LysR_regulators"/>
</dbReference>
<keyword evidence="2" id="KW-0805">Transcription regulation</keyword>
<dbReference type="OrthoDB" id="9803735at2"/>
<dbReference type="GO" id="GO:0003677">
    <property type="term" value="F:DNA binding"/>
    <property type="evidence" value="ECO:0007669"/>
    <property type="project" value="UniProtKB-KW"/>
</dbReference>
<dbReference type="PANTHER" id="PTHR30419:SF8">
    <property type="entry name" value="NITROGEN ASSIMILATION TRANSCRIPTIONAL ACTIVATOR-RELATED"/>
    <property type="match status" value="1"/>
</dbReference>
<keyword evidence="4" id="KW-0804">Transcription</keyword>
<dbReference type="InterPro" id="IPR036388">
    <property type="entry name" value="WH-like_DNA-bd_sf"/>
</dbReference>
<evidence type="ECO:0000313" key="7">
    <source>
        <dbReference type="Proteomes" id="UP000558113"/>
    </source>
</evidence>
<evidence type="ECO:0000313" key="6">
    <source>
        <dbReference type="EMBL" id="NBC72977.1"/>
    </source>
</evidence>
<name>A0A7X5C1P9_9BACL</name>
<comment type="similarity">
    <text evidence="1">Belongs to the LysR transcriptional regulatory family.</text>
</comment>
<dbReference type="RefSeq" id="WP_161704483.1">
    <property type="nucleotide sequence ID" value="NZ_JAAAMU010000025.1"/>
</dbReference>
<dbReference type="Pfam" id="PF03466">
    <property type="entry name" value="LysR_substrate"/>
    <property type="match status" value="1"/>
</dbReference>
<dbReference type="EMBL" id="JAAAMU010000025">
    <property type="protein sequence ID" value="NBC72977.1"/>
    <property type="molecule type" value="Genomic_DNA"/>
</dbReference>
<dbReference type="FunFam" id="1.10.10.10:FF:000001">
    <property type="entry name" value="LysR family transcriptional regulator"/>
    <property type="match status" value="1"/>
</dbReference>
<dbReference type="PRINTS" id="PR00039">
    <property type="entry name" value="HTHLYSR"/>
</dbReference>
<keyword evidence="3" id="KW-0238">DNA-binding</keyword>
<evidence type="ECO:0000259" key="5">
    <source>
        <dbReference type="PROSITE" id="PS50931"/>
    </source>
</evidence>
<dbReference type="Gene3D" id="3.40.190.290">
    <property type="match status" value="1"/>
</dbReference>
<dbReference type="PANTHER" id="PTHR30419">
    <property type="entry name" value="HTH-TYPE TRANSCRIPTIONAL REGULATOR YBHD"/>
    <property type="match status" value="1"/>
</dbReference>
<reference evidence="6 7" key="1">
    <citation type="submission" date="2020-01" db="EMBL/GenBank/DDBJ databases">
        <title>Paenibacillus soybeanensis sp. nov. isolated from the nodules of soybean (Glycine max(L.) Merr).</title>
        <authorList>
            <person name="Wang H."/>
        </authorList>
    </citation>
    <scope>NUCLEOTIDE SEQUENCE [LARGE SCALE GENOMIC DNA]</scope>
    <source>
        <strain evidence="6 7">DSM 23054</strain>
    </source>
</reference>
<dbReference type="PROSITE" id="PS50931">
    <property type="entry name" value="HTH_LYSR"/>
    <property type="match status" value="1"/>
</dbReference>
<evidence type="ECO:0000256" key="4">
    <source>
        <dbReference type="ARBA" id="ARBA00023163"/>
    </source>
</evidence>
<dbReference type="InterPro" id="IPR000847">
    <property type="entry name" value="LysR_HTH_N"/>
</dbReference>
<dbReference type="SUPFAM" id="SSF46785">
    <property type="entry name" value="Winged helix' DNA-binding domain"/>
    <property type="match status" value="1"/>
</dbReference>
<evidence type="ECO:0000256" key="2">
    <source>
        <dbReference type="ARBA" id="ARBA00023015"/>
    </source>
</evidence>
<keyword evidence="7" id="KW-1185">Reference proteome</keyword>
<comment type="caution">
    <text evidence="6">The sequence shown here is derived from an EMBL/GenBank/DDBJ whole genome shotgun (WGS) entry which is preliminary data.</text>
</comment>
<dbReference type="SUPFAM" id="SSF53850">
    <property type="entry name" value="Periplasmic binding protein-like II"/>
    <property type="match status" value="1"/>
</dbReference>
<dbReference type="InterPro" id="IPR005119">
    <property type="entry name" value="LysR_subst-bd"/>
</dbReference>
<dbReference type="GO" id="GO:0003700">
    <property type="term" value="F:DNA-binding transcription factor activity"/>
    <property type="evidence" value="ECO:0007669"/>
    <property type="project" value="InterPro"/>
</dbReference>
<proteinExistence type="inferred from homology"/>
<sequence length="290" mass="33503">MFRQLECFIQICKEGSFTKAAEVLMVSQPTLSQQIRYLEAEVETPLFERFGRGVKITADGEILYEKALSVMRLIDESKKETRELRSALARTTKLTIGISPMDFFCLIPRFSNFHEQYPDIKLKFTSVENIAQQLLNGSIDIGITDNHDPHKEIHMMHLYKEEQALFVYADHPWAGRSFVSLQDLEQLETSLLVGDIQLIEYFHSFSSKISKSLQSVFESTSTEILLSMVLQKMGVAIFPVSSFDHVSGRQLKMIRLVDPTPVREMKLVYKKRHYGNASVQKWIDYFFLNQ</sequence>
<evidence type="ECO:0000256" key="1">
    <source>
        <dbReference type="ARBA" id="ARBA00009437"/>
    </source>
</evidence>
<gene>
    <name evidence="6" type="ORF">GT003_28765</name>
</gene>